<proteinExistence type="predicted"/>
<dbReference type="AlphaFoldDB" id="A0A9D1ENP3"/>
<dbReference type="InterPro" id="IPR007169">
    <property type="entry name" value="RemA-like"/>
</dbReference>
<evidence type="ECO:0000313" key="1">
    <source>
        <dbReference type="EMBL" id="HIS24385.1"/>
    </source>
</evidence>
<dbReference type="Pfam" id="PF04025">
    <property type="entry name" value="RemA-like"/>
    <property type="match status" value="1"/>
</dbReference>
<accession>A0A9D1ENP3</accession>
<protein>
    <submittedName>
        <fullName evidence="1">DUF370 domain-containing protein</fullName>
    </submittedName>
</protein>
<dbReference type="Proteomes" id="UP000823982">
    <property type="component" value="Unassembled WGS sequence"/>
</dbReference>
<evidence type="ECO:0000313" key="2">
    <source>
        <dbReference type="Proteomes" id="UP000823982"/>
    </source>
</evidence>
<reference evidence="1" key="1">
    <citation type="submission" date="2020-10" db="EMBL/GenBank/DDBJ databases">
        <authorList>
            <person name="Gilroy R."/>
        </authorList>
    </citation>
    <scope>NUCLEOTIDE SEQUENCE</scope>
    <source>
        <strain evidence="1">CHK157-1446</strain>
    </source>
</reference>
<name>A0A9D1ENP3_9FIRM</name>
<sequence length="85" mass="9706">MFLHLGNGVSVAMQDVIAVMDIEKSSTSKITKEYLARAGKSGWVVYCSYEMPKSFVITLDRNFTERVYISSIDPSTLKKRFERSF</sequence>
<organism evidence="1 2">
    <name type="scientific">Candidatus Faeciplasma gallinarum</name>
    <dbReference type="NCBI Taxonomy" id="2840799"/>
    <lineage>
        <taxon>Bacteria</taxon>
        <taxon>Bacillati</taxon>
        <taxon>Bacillota</taxon>
        <taxon>Clostridia</taxon>
        <taxon>Eubacteriales</taxon>
        <taxon>Oscillospiraceae</taxon>
        <taxon>Oscillospiraceae incertae sedis</taxon>
        <taxon>Candidatus Faeciplasma</taxon>
    </lineage>
</organism>
<dbReference type="EMBL" id="DVIR01000030">
    <property type="protein sequence ID" value="HIS24385.1"/>
    <property type="molecule type" value="Genomic_DNA"/>
</dbReference>
<reference evidence="1" key="2">
    <citation type="journal article" date="2021" name="PeerJ">
        <title>Extensive microbial diversity within the chicken gut microbiome revealed by metagenomics and culture.</title>
        <authorList>
            <person name="Gilroy R."/>
            <person name="Ravi A."/>
            <person name="Getino M."/>
            <person name="Pursley I."/>
            <person name="Horton D.L."/>
            <person name="Alikhan N.F."/>
            <person name="Baker D."/>
            <person name="Gharbi K."/>
            <person name="Hall N."/>
            <person name="Watson M."/>
            <person name="Adriaenssens E.M."/>
            <person name="Foster-Nyarko E."/>
            <person name="Jarju S."/>
            <person name="Secka A."/>
            <person name="Antonio M."/>
            <person name="Oren A."/>
            <person name="Chaudhuri R.R."/>
            <person name="La Ragione R."/>
            <person name="Hildebrand F."/>
            <person name="Pallen M.J."/>
        </authorList>
    </citation>
    <scope>NUCLEOTIDE SEQUENCE</scope>
    <source>
        <strain evidence="1">CHK157-1446</strain>
    </source>
</reference>
<gene>
    <name evidence="1" type="ORF">IAD01_03165</name>
</gene>
<dbReference type="NCBIfam" id="NF046065">
    <property type="entry name" value="MtxRegRemB"/>
    <property type="match status" value="1"/>
</dbReference>
<comment type="caution">
    <text evidence="1">The sequence shown here is derived from an EMBL/GenBank/DDBJ whole genome shotgun (WGS) entry which is preliminary data.</text>
</comment>